<gene>
    <name evidence="3" type="ORF">Sjap_008267</name>
</gene>
<evidence type="ECO:0000256" key="1">
    <source>
        <dbReference type="SAM" id="MobiDB-lite"/>
    </source>
</evidence>
<feature type="chain" id="PRO_5043053049" evidence="2">
    <location>
        <begin position="20"/>
        <end position="186"/>
    </location>
</feature>
<keyword evidence="2" id="KW-0732">Signal</keyword>
<name>A0AAP0JQR4_9MAGN</name>
<reference evidence="3 4" key="1">
    <citation type="submission" date="2024-01" db="EMBL/GenBank/DDBJ databases">
        <title>Genome assemblies of Stephania.</title>
        <authorList>
            <person name="Yang L."/>
        </authorList>
    </citation>
    <scope>NUCLEOTIDE SEQUENCE [LARGE SCALE GENOMIC DNA]</scope>
    <source>
        <strain evidence="3">QJT</strain>
        <tissue evidence="3">Leaf</tissue>
    </source>
</reference>
<dbReference type="EMBL" id="JBBNAE010000003">
    <property type="protein sequence ID" value="KAK9137673.1"/>
    <property type="molecule type" value="Genomic_DNA"/>
</dbReference>
<protein>
    <submittedName>
        <fullName evidence="3">Uncharacterized protein</fullName>
    </submittedName>
</protein>
<keyword evidence="4" id="KW-1185">Reference proteome</keyword>
<organism evidence="3 4">
    <name type="scientific">Stephania japonica</name>
    <dbReference type="NCBI Taxonomy" id="461633"/>
    <lineage>
        <taxon>Eukaryota</taxon>
        <taxon>Viridiplantae</taxon>
        <taxon>Streptophyta</taxon>
        <taxon>Embryophyta</taxon>
        <taxon>Tracheophyta</taxon>
        <taxon>Spermatophyta</taxon>
        <taxon>Magnoliopsida</taxon>
        <taxon>Ranunculales</taxon>
        <taxon>Menispermaceae</taxon>
        <taxon>Menispermoideae</taxon>
        <taxon>Cissampelideae</taxon>
        <taxon>Stephania</taxon>
    </lineage>
</organism>
<comment type="caution">
    <text evidence="3">The sequence shown here is derived from an EMBL/GenBank/DDBJ whole genome shotgun (WGS) entry which is preliminary data.</text>
</comment>
<feature type="region of interest" description="Disordered" evidence="1">
    <location>
        <begin position="75"/>
        <end position="104"/>
    </location>
</feature>
<evidence type="ECO:0000313" key="3">
    <source>
        <dbReference type="EMBL" id="KAK9137673.1"/>
    </source>
</evidence>
<feature type="signal peptide" evidence="2">
    <location>
        <begin position="1"/>
        <end position="19"/>
    </location>
</feature>
<evidence type="ECO:0000313" key="4">
    <source>
        <dbReference type="Proteomes" id="UP001417504"/>
    </source>
</evidence>
<sequence length="186" mass="20796">MHVLALSAMNILALSVMYTLPSQRYLFSPPGDVRPAPPIVSMDGASPLQIHNESSLPVDSTFRIRLGSPTARFSPYTTLSPRRMSPNTSSSSQGTLSPFPSIRQSFEPPDANVEIKYQAPVEDREKPSNVRIPIRLSKKKNSPGSLPAHQKESYWNEWKMFFINAQIQATYDRKAFKEGVGESKDE</sequence>
<proteinExistence type="predicted"/>
<dbReference type="AlphaFoldDB" id="A0AAP0JQR4"/>
<accession>A0AAP0JQR4</accession>
<dbReference type="Proteomes" id="UP001417504">
    <property type="component" value="Unassembled WGS sequence"/>
</dbReference>
<evidence type="ECO:0000256" key="2">
    <source>
        <dbReference type="SAM" id="SignalP"/>
    </source>
</evidence>